<evidence type="ECO:0000256" key="1">
    <source>
        <dbReference type="SAM" id="MobiDB-lite"/>
    </source>
</evidence>
<comment type="caution">
    <text evidence="2">The sequence shown here is derived from an EMBL/GenBank/DDBJ whole genome shotgun (WGS) entry which is preliminary data.</text>
</comment>
<gene>
    <name evidence="2" type="ORF">APZ42_029730</name>
</gene>
<dbReference type="OrthoDB" id="10432265at2759"/>
<evidence type="ECO:0000313" key="3">
    <source>
        <dbReference type="Proteomes" id="UP000076858"/>
    </source>
</evidence>
<dbReference type="EMBL" id="LRGB01002630">
    <property type="protein sequence ID" value="KZS06722.1"/>
    <property type="molecule type" value="Genomic_DNA"/>
</dbReference>
<feature type="region of interest" description="Disordered" evidence="1">
    <location>
        <begin position="58"/>
        <end position="81"/>
    </location>
</feature>
<sequence length="365" mass="40721">MKQSNSAICKCQIKAQRDSNGHWKISNYTKHVQQIHLSKPNNISAKSASDGNLRNFLTVQNGTSSTDDDRPNSACNGNDLNTPIPQQLEFVIVEVHNPSIKNIQQETTVSMDSSVSTCMIESDVLQQQTAETPSGETSTKASSSFMYLSSFDGAQKQTETASMSFTHPDKHGLRDGDLELIDKMNNDAVTRLCNPRLTELLGIVSGSEATRFYLNLMDRVTSSFLNKKLEPLERVYRLCMGVIVSDAECFNLDNRLAWKMNQAVRQNELSNELDVDEECESIENKGNDFLDEVDSFDASVLTSISNADFKDYREILKRHIVSNCNELGNKNFGRPRFGPLCDPTHLIESSPFVLLTSDDGSQKVI</sequence>
<evidence type="ECO:0000313" key="2">
    <source>
        <dbReference type="EMBL" id="KZS06722.1"/>
    </source>
</evidence>
<dbReference type="AlphaFoldDB" id="A0A164PD67"/>
<accession>A0A164PD67</accession>
<reference evidence="2 3" key="1">
    <citation type="submission" date="2016-03" db="EMBL/GenBank/DDBJ databases">
        <title>EvidentialGene: Evidence-directed Construction of Genes on Genomes.</title>
        <authorList>
            <person name="Gilbert D.G."/>
            <person name="Choi J.-H."/>
            <person name="Mockaitis K."/>
            <person name="Colbourne J."/>
            <person name="Pfrender M."/>
        </authorList>
    </citation>
    <scope>NUCLEOTIDE SEQUENCE [LARGE SCALE GENOMIC DNA]</scope>
    <source>
        <strain evidence="2 3">Xinb3</strain>
        <tissue evidence="2">Complete organism</tissue>
    </source>
</reference>
<proteinExistence type="predicted"/>
<protein>
    <submittedName>
        <fullName evidence="2">Uncharacterized protein</fullName>
    </submittedName>
</protein>
<organism evidence="2 3">
    <name type="scientific">Daphnia magna</name>
    <dbReference type="NCBI Taxonomy" id="35525"/>
    <lineage>
        <taxon>Eukaryota</taxon>
        <taxon>Metazoa</taxon>
        <taxon>Ecdysozoa</taxon>
        <taxon>Arthropoda</taxon>
        <taxon>Crustacea</taxon>
        <taxon>Branchiopoda</taxon>
        <taxon>Diplostraca</taxon>
        <taxon>Cladocera</taxon>
        <taxon>Anomopoda</taxon>
        <taxon>Daphniidae</taxon>
        <taxon>Daphnia</taxon>
    </lineage>
</organism>
<keyword evidence="3" id="KW-1185">Reference proteome</keyword>
<name>A0A164PD67_9CRUS</name>
<dbReference type="Proteomes" id="UP000076858">
    <property type="component" value="Unassembled WGS sequence"/>
</dbReference>